<comment type="caution">
    <text evidence="1">The sequence shown here is derived from an EMBL/GenBank/DDBJ whole genome shotgun (WGS) entry which is preliminary data.</text>
</comment>
<protein>
    <submittedName>
        <fullName evidence="1">Uncharacterized protein</fullName>
    </submittedName>
</protein>
<dbReference type="RefSeq" id="WP_171323921.1">
    <property type="nucleotide sequence ID" value="NZ_JABFBC010000001.1"/>
</dbReference>
<dbReference type="EMBL" id="JABFBC010000001">
    <property type="protein sequence ID" value="NNU80289.1"/>
    <property type="molecule type" value="Genomic_DNA"/>
</dbReference>
<organism evidence="1 2">
    <name type="scientific">Halovulum dunhuangense</name>
    <dbReference type="NCBI Taxonomy" id="1505036"/>
    <lineage>
        <taxon>Bacteria</taxon>
        <taxon>Pseudomonadati</taxon>
        <taxon>Pseudomonadota</taxon>
        <taxon>Alphaproteobacteria</taxon>
        <taxon>Rhodobacterales</taxon>
        <taxon>Paracoccaceae</taxon>
        <taxon>Halovulum</taxon>
    </lineage>
</organism>
<gene>
    <name evidence="1" type="ORF">HMH01_07530</name>
</gene>
<proteinExistence type="predicted"/>
<sequence>MSRRPVALLVLAGLIAVIALDLGASEPLNPYQAPPLLALGSGLAAGGAHCSAPPSN</sequence>
<reference evidence="1 2" key="1">
    <citation type="submission" date="2020-05" db="EMBL/GenBank/DDBJ databases">
        <title>Gimesia benthica sp. nov., a novel planctomycete isolated from a deep-sea water sample of the Northwest Indian Ocean.</title>
        <authorList>
            <person name="Wang J."/>
            <person name="Ruan C."/>
            <person name="Song L."/>
            <person name="Zhu Y."/>
            <person name="Li A."/>
            <person name="Zheng X."/>
            <person name="Wang L."/>
            <person name="Lu Z."/>
            <person name="Huang Y."/>
            <person name="Du W."/>
            <person name="Zhou Y."/>
            <person name="Huang L."/>
            <person name="Dai X."/>
        </authorList>
    </citation>
    <scope>NUCLEOTIDE SEQUENCE [LARGE SCALE GENOMIC DNA]</scope>
    <source>
        <strain evidence="1 2">YYQ-30</strain>
    </source>
</reference>
<dbReference type="AlphaFoldDB" id="A0A849L206"/>
<accession>A0A849L206</accession>
<dbReference type="Proteomes" id="UP000572377">
    <property type="component" value="Unassembled WGS sequence"/>
</dbReference>
<evidence type="ECO:0000313" key="1">
    <source>
        <dbReference type="EMBL" id="NNU80289.1"/>
    </source>
</evidence>
<name>A0A849L206_9RHOB</name>
<keyword evidence="2" id="KW-1185">Reference proteome</keyword>
<evidence type="ECO:0000313" key="2">
    <source>
        <dbReference type="Proteomes" id="UP000572377"/>
    </source>
</evidence>